<evidence type="ECO:0000313" key="2">
    <source>
        <dbReference type="EMBL" id="TNJ27053.1"/>
    </source>
</evidence>
<evidence type="ECO:0000313" key="3">
    <source>
        <dbReference type="Proteomes" id="UP000315496"/>
    </source>
</evidence>
<dbReference type="SUPFAM" id="SSF48403">
    <property type="entry name" value="Ankyrin repeat"/>
    <property type="match status" value="1"/>
</dbReference>
<accession>A0A4Z1SZH4</accession>
<evidence type="ECO:0000256" key="1">
    <source>
        <dbReference type="PROSITE-ProRule" id="PRU00023"/>
    </source>
</evidence>
<comment type="caution">
    <text evidence="2">The sequence shown here is derived from an EMBL/GenBank/DDBJ whole genome shotgun (WGS) entry which is preliminary data.</text>
</comment>
<dbReference type="AlphaFoldDB" id="A0A4Z1SZH4"/>
<feature type="repeat" description="ANK" evidence="1">
    <location>
        <begin position="167"/>
        <end position="188"/>
    </location>
</feature>
<reference evidence="2 3" key="1">
    <citation type="submission" date="2019-05" db="EMBL/GenBank/DDBJ databases">
        <title>The compact genome of Giardia muris reveals important steps in the evolution of intestinal protozoan parasites.</title>
        <authorList>
            <person name="Xu F."/>
            <person name="Jimenez-Gonzalez A."/>
            <person name="Einarsson E."/>
            <person name="Astvaldsson A."/>
            <person name="Peirasmaki D."/>
            <person name="Eckmann L."/>
            <person name="Andersson J.O."/>
            <person name="Svard S.G."/>
            <person name="Jerlstrom-Hultqvist J."/>
        </authorList>
    </citation>
    <scope>NUCLEOTIDE SEQUENCE [LARGE SCALE GENOMIC DNA]</scope>
    <source>
        <strain evidence="2 3">Roberts-Thomson</strain>
    </source>
</reference>
<dbReference type="PROSITE" id="PS50297">
    <property type="entry name" value="ANK_REP_REGION"/>
    <property type="match status" value="2"/>
</dbReference>
<dbReference type="InterPro" id="IPR036770">
    <property type="entry name" value="Ankyrin_rpt-contain_sf"/>
</dbReference>
<dbReference type="PANTHER" id="PTHR24120">
    <property type="entry name" value="GH07239P"/>
    <property type="match status" value="1"/>
</dbReference>
<proteinExistence type="predicted"/>
<dbReference type="PROSITE" id="PS50088">
    <property type="entry name" value="ANK_REPEAT"/>
    <property type="match status" value="2"/>
</dbReference>
<feature type="repeat" description="ANK" evidence="1">
    <location>
        <begin position="375"/>
        <end position="396"/>
    </location>
</feature>
<name>A0A4Z1SZH4_GIAMU</name>
<gene>
    <name evidence="2" type="ORF">GMRT_14157</name>
</gene>
<dbReference type="EMBL" id="VDLU01000004">
    <property type="protein sequence ID" value="TNJ27053.1"/>
    <property type="molecule type" value="Genomic_DNA"/>
</dbReference>
<dbReference type="VEuPathDB" id="GiardiaDB:GMRT_14157"/>
<keyword evidence="3" id="KW-1185">Reference proteome</keyword>
<dbReference type="Gene3D" id="1.25.40.20">
    <property type="entry name" value="Ankyrin repeat-containing domain"/>
    <property type="match status" value="4"/>
</dbReference>
<dbReference type="Pfam" id="PF12796">
    <property type="entry name" value="Ank_2"/>
    <property type="match status" value="5"/>
</dbReference>
<dbReference type="InterPro" id="IPR002110">
    <property type="entry name" value="Ankyrin_rpt"/>
</dbReference>
<dbReference type="OrthoDB" id="20872at2759"/>
<dbReference type="SMART" id="SM00248">
    <property type="entry name" value="ANK"/>
    <property type="match status" value="10"/>
</dbReference>
<dbReference type="Proteomes" id="UP000315496">
    <property type="component" value="Chromosome 4"/>
</dbReference>
<dbReference type="PANTHER" id="PTHR24120:SF4">
    <property type="entry name" value="GH07239P"/>
    <property type="match status" value="1"/>
</dbReference>
<sequence length="440" mass="45834">MSSAKQGKKVNKANSTRTELMTAASMGDGAAVGLLLRAGAVSGAQDEYGWTALMLASLAGATDCIDQLLELEAGKRMETWPQERCPAPRVFPIVGSGATSLMVAATCGYAECVTHLLKSEGKSQTAAGVTALMCASAAGQVACVNLLLEEAHLHTTRPLGKNGAYPNGTTALMLAAREGHVDVVQALIPHLLGMVDEGGKSASHYALEGGHFEVALLLRDEYKEGASSTTMLMAAAACGNIEVAQRYVSEQGMCDTRGRSALMLAVAAGHTNTVSLLAPLEHTLTDDKGKTATQHALELGRPKLALLLAKGASDGMTQLMLAARAGDVEALQASLVEARLHDSRGRTALMCAAFYGHAACVALLLDLERGYVDANGWTALMYAALAGHVDVAKLLLTEAEAESTDWGFDMPPGTTAAAIAKSYEHQNVLALLIQGCEVKG</sequence>
<organism evidence="2 3">
    <name type="scientific">Giardia muris</name>
    <dbReference type="NCBI Taxonomy" id="5742"/>
    <lineage>
        <taxon>Eukaryota</taxon>
        <taxon>Metamonada</taxon>
        <taxon>Diplomonadida</taxon>
        <taxon>Hexamitidae</taxon>
        <taxon>Giardiinae</taxon>
        <taxon>Giardia</taxon>
    </lineage>
</organism>
<protein>
    <submittedName>
        <fullName evidence="2">Ankyrin repeat protein 1</fullName>
    </submittedName>
</protein>
<keyword evidence="1" id="KW-0040">ANK repeat</keyword>